<evidence type="ECO:0000259" key="2">
    <source>
        <dbReference type="Pfam" id="PF12680"/>
    </source>
</evidence>
<dbReference type="InterPro" id="IPR037401">
    <property type="entry name" value="SnoaL-like"/>
</dbReference>
<keyword evidence="4" id="KW-1185">Reference proteome</keyword>
<feature type="chain" id="PRO_5012340160" evidence="1">
    <location>
        <begin position="19"/>
        <end position="294"/>
    </location>
</feature>
<evidence type="ECO:0000256" key="1">
    <source>
        <dbReference type="SAM" id="SignalP"/>
    </source>
</evidence>
<evidence type="ECO:0000313" key="4">
    <source>
        <dbReference type="Proteomes" id="UP000183257"/>
    </source>
</evidence>
<dbReference type="AlphaFoldDB" id="A0A1K1PQ06"/>
<sequence>MKNSILTATMVLAIVATACKTTKTTNSESEKGKKTMDVSNQEKTLAVLKSIETGAQEPVAYINPTKYIQHNLGVADGLAGFGDLLQALPANSAKVNTVRAFTDGDFVFTQTEYEFFGPKIGFDIFRFEDGLIVEHWDNLQVNTGKSNPSGHTMIDGATKIADLDKTKANKEVVKNFVTDILVNGDMSKISAYFDGDNYIQHNPNIPDQLSGLGATLEALAKQGIFMKYDRIHTVLGEGNFVLAVSEGHFGEDHNSFYDLFRIENGKIAEHWDVVEKIAPKENWKNQNGKFNFPK</sequence>
<gene>
    <name evidence="3" type="ORF">SAMN05660313_02100</name>
</gene>
<dbReference type="PROSITE" id="PS51257">
    <property type="entry name" value="PROKAR_LIPOPROTEIN"/>
    <property type="match status" value="1"/>
</dbReference>
<organism evidence="3 4">
    <name type="scientific">Cellulophaga fucicola</name>
    <dbReference type="NCBI Taxonomy" id="76595"/>
    <lineage>
        <taxon>Bacteria</taxon>
        <taxon>Pseudomonadati</taxon>
        <taxon>Bacteroidota</taxon>
        <taxon>Flavobacteriia</taxon>
        <taxon>Flavobacteriales</taxon>
        <taxon>Flavobacteriaceae</taxon>
        <taxon>Cellulophaga</taxon>
    </lineage>
</organism>
<dbReference type="OrthoDB" id="9812089at2"/>
<dbReference type="InterPro" id="IPR032710">
    <property type="entry name" value="NTF2-like_dom_sf"/>
</dbReference>
<dbReference type="EMBL" id="FPIY01000002">
    <property type="protein sequence ID" value="SFW49604.1"/>
    <property type="molecule type" value="Genomic_DNA"/>
</dbReference>
<name>A0A1K1PQ06_9FLAO</name>
<protein>
    <submittedName>
        <fullName evidence="3">Predicted SnoaL-like aldol condensation-catalyzing enzyme</fullName>
    </submittedName>
</protein>
<feature type="signal peptide" evidence="1">
    <location>
        <begin position="1"/>
        <end position="18"/>
    </location>
</feature>
<feature type="domain" description="SnoaL-like" evidence="2">
    <location>
        <begin position="174"/>
        <end position="270"/>
    </location>
</feature>
<reference evidence="4" key="1">
    <citation type="submission" date="2016-11" db="EMBL/GenBank/DDBJ databases">
        <authorList>
            <person name="Varghese N."/>
            <person name="Submissions S."/>
        </authorList>
    </citation>
    <scope>NUCLEOTIDE SEQUENCE [LARGE SCALE GENOMIC DNA]</scope>
    <source>
        <strain evidence="4">DSM 24786</strain>
    </source>
</reference>
<evidence type="ECO:0000313" key="3">
    <source>
        <dbReference type="EMBL" id="SFW49604.1"/>
    </source>
</evidence>
<proteinExistence type="predicted"/>
<dbReference type="RefSeq" id="WP_084639210.1">
    <property type="nucleotide sequence ID" value="NZ_FPIY01000002.1"/>
</dbReference>
<dbReference type="Gene3D" id="3.10.450.50">
    <property type="match status" value="2"/>
</dbReference>
<accession>A0A1K1PQ06</accession>
<dbReference type="STRING" id="76595.SAMN05660313_02100"/>
<dbReference type="SUPFAM" id="SSF54427">
    <property type="entry name" value="NTF2-like"/>
    <property type="match status" value="2"/>
</dbReference>
<dbReference type="Pfam" id="PF12680">
    <property type="entry name" value="SnoaL_2"/>
    <property type="match status" value="1"/>
</dbReference>
<keyword evidence="1" id="KW-0732">Signal</keyword>
<dbReference type="Proteomes" id="UP000183257">
    <property type="component" value="Unassembled WGS sequence"/>
</dbReference>